<name>A0ABY2RV28_9PSEU</name>
<evidence type="ECO:0000313" key="1">
    <source>
        <dbReference type="EMBL" id="TKG61566.1"/>
    </source>
</evidence>
<gene>
    <name evidence="1" type="ORF">FCN18_33550</name>
</gene>
<comment type="caution">
    <text evidence="1">The sequence shown here is derived from an EMBL/GenBank/DDBJ whole genome shotgun (WGS) entry which is preliminary data.</text>
</comment>
<sequence length="81" mass="8927">MIQLANVNIPPSEAPAADLPELEPTVADLLALDTWCDDELDDRMHGALLLAAHEHTHRELMALRHQLTITIDSPSPWRAAA</sequence>
<dbReference type="Proteomes" id="UP000309992">
    <property type="component" value="Unassembled WGS sequence"/>
</dbReference>
<reference evidence="1 2" key="1">
    <citation type="journal article" date="2015" name="Antonie Van Leeuwenhoek">
        <title>Prauserella endophytica sp. nov., an endophytic actinobacterium isolated from Tamarix taklamakanensis.</title>
        <authorList>
            <person name="Liu J.M."/>
            <person name="Habden X."/>
            <person name="Guo L."/>
            <person name="Tuo L."/>
            <person name="Jiang Z.K."/>
            <person name="Liu S.W."/>
            <person name="Liu X.F."/>
            <person name="Chen L."/>
            <person name="Li R.F."/>
            <person name="Zhang Y.Q."/>
            <person name="Sun C.H."/>
        </authorList>
    </citation>
    <scope>NUCLEOTIDE SEQUENCE [LARGE SCALE GENOMIC DNA]</scope>
    <source>
        <strain evidence="1 2">CGMCC 4.7182</strain>
    </source>
</reference>
<evidence type="ECO:0008006" key="3">
    <source>
        <dbReference type="Google" id="ProtNLM"/>
    </source>
</evidence>
<proteinExistence type="predicted"/>
<dbReference type="EMBL" id="SWMS01000030">
    <property type="protein sequence ID" value="TKG61566.1"/>
    <property type="molecule type" value="Genomic_DNA"/>
</dbReference>
<dbReference type="RefSeq" id="WP_137097042.1">
    <property type="nucleotide sequence ID" value="NZ_SWMS01000030.1"/>
</dbReference>
<evidence type="ECO:0000313" key="2">
    <source>
        <dbReference type="Proteomes" id="UP000309992"/>
    </source>
</evidence>
<organism evidence="1 2">
    <name type="scientific">Prauserella endophytica</name>
    <dbReference type="NCBI Taxonomy" id="1592324"/>
    <lineage>
        <taxon>Bacteria</taxon>
        <taxon>Bacillati</taxon>
        <taxon>Actinomycetota</taxon>
        <taxon>Actinomycetes</taxon>
        <taxon>Pseudonocardiales</taxon>
        <taxon>Pseudonocardiaceae</taxon>
        <taxon>Prauserella</taxon>
        <taxon>Prauserella coralliicola group</taxon>
    </lineage>
</organism>
<accession>A0ABY2RV28</accession>
<keyword evidence="2" id="KW-1185">Reference proteome</keyword>
<protein>
    <recommendedName>
        <fullName evidence="3">HNH endonuclease</fullName>
    </recommendedName>
</protein>